<name>A0A6N9TY08_STRHA</name>
<reference evidence="1 2" key="1">
    <citation type="submission" date="2020-01" db="EMBL/GenBank/DDBJ databases">
        <title>Insect and environment-associated Actinomycetes.</title>
        <authorList>
            <person name="Currrie C."/>
            <person name="Chevrette M."/>
            <person name="Carlson C."/>
            <person name="Stubbendieck R."/>
            <person name="Wendt-Pienkowski E."/>
        </authorList>
    </citation>
    <scope>NUCLEOTIDE SEQUENCE [LARGE SCALE GENOMIC DNA]</scope>
    <source>
        <strain evidence="1 2">SID11342</strain>
    </source>
</reference>
<comment type="caution">
    <text evidence="1">The sequence shown here is derived from an EMBL/GenBank/DDBJ whole genome shotgun (WGS) entry which is preliminary data.</text>
</comment>
<dbReference type="EMBL" id="JAAGLQ010000164">
    <property type="protein sequence ID" value="NEA15439.1"/>
    <property type="molecule type" value="Genomic_DNA"/>
</dbReference>
<evidence type="ECO:0000313" key="2">
    <source>
        <dbReference type="Proteomes" id="UP000471293"/>
    </source>
</evidence>
<sequence>MARNWTLGGEIDIEDCDVLRLDLTTADMPEDEIKQYVDDQPGHRSWCDTFEVPKLSDAIKTLFEAYGDFDKVVTPGGKVFDRAGPVPV</sequence>
<accession>A0A6N9TY08</accession>
<evidence type="ECO:0000313" key="1">
    <source>
        <dbReference type="EMBL" id="NEA15439.1"/>
    </source>
</evidence>
<gene>
    <name evidence="1" type="ORF">G3I29_07820</name>
</gene>
<dbReference type="AlphaFoldDB" id="A0A6N9TY08"/>
<organism evidence="1 2">
    <name type="scientific">Streptomyces halstedii</name>
    <dbReference type="NCBI Taxonomy" id="1944"/>
    <lineage>
        <taxon>Bacteria</taxon>
        <taxon>Bacillati</taxon>
        <taxon>Actinomycetota</taxon>
        <taxon>Actinomycetes</taxon>
        <taxon>Kitasatosporales</taxon>
        <taxon>Streptomycetaceae</taxon>
        <taxon>Streptomyces</taxon>
    </lineage>
</organism>
<dbReference type="Proteomes" id="UP000471293">
    <property type="component" value="Unassembled WGS sequence"/>
</dbReference>
<dbReference type="RefSeq" id="WP_164343356.1">
    <property type="nucleotide sequence ID" value="NZ_JAAGLQ010000164.1"/>
</dbReference>
<proteinExistence type="predicted"/>
<protein>
    <submittedName>
        <fullName evidence="1">Uncharacterized protein</fullName>
    </submittedName>
</protein>